<dbReference type="PANTHER" id="PTHR43066:SF1">
    <property type="entry name" value="RHOMBOID PROTEIN 2"/>
    <property type="match status" value="1"/>
</dbReference>
<dbReference type="Proteomes" id="UP001412239">
    <property type="component" value="Unassembled WGS sequence"/>
</dbReference>
<feature type="transmembrane region" description="Helical" evidence="11">
    <location>
        <begin position="30"/>
        <end position="53"/>
    </location>
</feature>
<evidence type="ECO:0000256" key="6">
    <source>
        <dbReference type="ARBA" id="ARBA00022692"/>
    </source>
</evidence>
<dbReference type="PANTHER" id="PTHR43066">
    <property type="entry name" value="RHOMBOID-RELATED PROTEIN"/>
    <property type="match status" value="1"/>
</dbReference>
<comment type="similarity">
    <text evidence="3">Belongs to the peptidase S54 family.</text>
</comment>
<feature type="transmembrane region" description="Helical" evidence="11">
    <location>
        <begin position="164"/>
        <end position="185"/>
    </location>
</feature>
<evidence type="ECO:0000256" key="1">
    <source>
        <dbReference type="ARBA" id="ARBA00000156"/>
    </source>
</evidence>
<feature type="domain" description="Peptidase S54 rhomboid" evidence="12">
    <location>
        <begin position="66"/>
        <end position="209"/>
    </location>
</feature>
<keyword evidence="9 11" id="KW-0472">Membrane</keyword>
<evidence type="ECO:0000256" key="2">
    <source>
        <dbReference type="ARBA" id="ARBA00004141"/>
    </source>
</evidence>
<evidence type="ECO:0000256" key="11">
    <source>
        <dbReference type="SAM" id="Phobius"/>
    </source>
</evidence>
<evidence type="ECO:0000256" key="5">
    <source>
        <dbReference type="ARBA" id="ARBA00022670"/>
    </source>
</evidence>
<organism evidence="13 14">
    <name type="scientific">Tuber aestivum</name>
    <name type="common">summer truffle</name>
    <dbReference type="NCBI Taxonomy" id="59557"/>
    <lineage>
        <taxon>Eukaryota</taxon>
        <taxon>Fungi</taxon>
        <taxon>Dikarya</taxon>
        <taxon>Ascomycota</taxon>
        <taxon>Pezizomycotina</taxon>
        <taxon>Pezizomycetes</taxon>
        <taxon>Pezizales</taxon>
        <taxon>Tuberaceae</taxon>
        <taxon>Tuber</taxon>
    </lineage>
</organism>
<evidence type="ECO:0000256" key="10">
    <source>
        <dbReference type="SAM" id="MobiDB-lite"/>
    </source>
</evidence>
<dbReference type="EC" id="3.4.21.105" evidence="4"/>
<dbReference type="Gene3D" id="1.20.1540.10">
    <property type="entry name" value="Rhomboid-like"/>
    <property type="match status" value="1"/>
</dbReference>
<comment type="subcellular location">
    <subcellularLocation>
        <location evidence="2">Membrane</location>
        <topology evidence="2">Multi-pass membrane protein</topology>
    </subcellularLocation>
</comment>
<evidence type="ECO:0000256" key="9">
    <source>
        <dbReference type="ARBA" id="ARBA00023136"/>
    </source>
</evidence>
<sequence length="288" mass="31595">MPPQTPTQALSDSARTIWERLETYLLRLPILTRVVILLIAVIHMLEVCGFGMLDWFALDVGKMDLGQMHRLNTYPLVHLGLLHALLNALALTPLLERFEREVGTLKTLLLVLGPLVTFPGGLYVGIEIFLLGAYDSVAGASALVFTLMANEAVKTFLERPTYNIAGYGIPSWMAPIFWLVAISILVPRASILGHFCGLIIGYLYACHYLRLIEPSENILGKVESKLNFLLRRVPFYISLENRIEMSHMELLPTSVGSRTQSAPRGPTPAPVESGSGFAAAGPGRVLGS</sequence>
<name>A0A292PNF3_9PEZI</name>
<dbReference type="GO" id="GO:0004252">
    <property type="term" value="F:serine-type endopeptidase activity"/>
    <property type="evidence" value="ECO:0007669"/>
    <property type="project" value="InterPro"/>
</dbReference>
<dbReference type="InterPro" id="IPR022764">
    <property type="entry name" value="Peptidase_S54_rhomboid_dom"/>
</dbReference>
<evidence type="ECO:0000313" key="14">
    <source>
        <dbReference type="Proteomes" id="UP001412239"/>
    </source>
</evidence>
<protein>
    <recommendedName>
        <fullName evidence="4">rhomboid protease</fullName>
        <ecNumber evidence="4">3.4.21.105</ecNumber>
    </recommendedName>
</protein>
<feature type="region of interest" description="Disordered" evidence="10">
    <location>
        <begin position="255"/>
        <end position="288"/>
    </location>
</feature>
<dbReference type="Pfam" id="PF01694">
    <property type="entry name" value="Rhomboid"/>
    <property type="match status" value="1"/>
</dbReference>
<keyword evidence="5" id="KW-0645">Protease</keyword>
<keyword evidence="7" id="KW-0378">Hydrolase</keyword>
<dbReference type="InterPro" id="IPR035952">
    <property type="entry name" value="Rhomboid-like_sf"/>
</dbReference>
<dbReference type="GO" id="GO:0006508">
    <property type="term" value="P:proteolysis"/>
    <property type="evidence" value="ECO:0007669"/>
    <property type="project" value="UniProtKB-KW"/>
</dbReference>
<reference evidence="13" key="1">
    <citation type="submission" date="2015-10" db="EMBL/GenBank/DDBJ databases">
        <authorList>
            <person name="Regsiter A."/>
            <person name="william w."/>
        </authorList>
    </citation>
    <scope>NUCLEOTIDE SEQUENCE</scope>
    <source>
        <strain evidence="13">Montdore</strain>
    </source>
</reference>
<evidence type="ECO:0000259" key="12">
    <source>
        <dbReference type="Pfam" id="PF01694"/>
    </source>
</evidence>
<feature type="transmembrane region" description="Helical" evidence="11">
    <location>
        <begin position="73"/>
        <end position="95"/>
    </location>
</feature>
<feature type="transmembrane region" description="Helical" evidence="11">
    <location>
        <begin position="107"/>
        <end position="131"/>
    </location>
</feature>
<feature type="transmembrane region" description="Helical" evidence="11">
    <location>
        <begin position="137"/>
        <end position="157"/>
    </location>
</feature>
<keyword evidence="6 11" id="KW-0812">Transmembrane</keyword>
<evidence type="ECO:0000256" key="8">
    <source>
        <dbReference type="ARBA" id="ARBA00022989"/>
    </source>
</evidence>
<feature type="transmembrane region" description="Helical" evidence="11">
    <location>
        <begin position="191"/>
        <end position="211"/>
    </location>
</feature>
<dbReference type="GO" id="GO:0016020">
    <property type="term" value="C:membrane"/>
    <property type="evidence" value="ECO:0007669"/>
    <property type="project" value="UniProtKB-SubCell"/>
</dbReference>
<keyword evidence="14" id="KW-1185">Reference proteome</keyword>
<dbReference type="SUPFAM" id="SSF144091">
    <property type="entry name" value="Rhomboid-like"/>
    <property type="match status" value="1"/>
</dbReference>
<dbReference type="AlphaFoldDB" id="A0A292PNF3"/>
<evidence type="ECO:0000313" key="13">
    <source>
        <dbReference type="EMBL" id="CUS08138.1"/>
    </source>
</evidence>
<evidence type="ECO:0000256" key="4">
    <source>
        <dbReference type="ARBA" id="ARBA00013039"/>
    </source>
</evidence>
<comment type="catalytic activity">
    <reaction evidence="1">
        <text>Cleaves type-1 transmembrane domains using a catalytic dyad composed of serine and histidine that are contributed by different transmembrane domains.</text>
        <dbReference type="EC" id="3.4.21.105"/>
    </reaction>
</comment>
<accession>A0A292PNF3</accession>
<dbReference type="EMBL" id="LN891146">
    <property type="protein sequence ID" value="CUS08138.1"/>
    <property type="molecule type" value="Genomic_DNA"/>
</dbReference>
<proteinExistence type="inferred from homology"/>
<evidence type="ECO:0000256" key="7">
    <source>
        <dbReference type="ARBA" id="ARBA00022801"/>
    </source>
</evidence>
<gene>
    <name evidence="13" type="ORF">GSTUAT00007811001</name>
</gene>
<keyword evidence="8 11" id="KW-1133">Transmembrane helix</keyword>
<evidence type="ECO:0000256" key="3">
    <source>
        <dbReference type="ARBA" id="ARBA00009045"/>
    </source>
</evidence>